<dbReference type="AlphaFoldDB" id="A0A0B7NRL5"/>
<dbReference type="Gene3D" id="3.40.50.960">
    <property type="entry name" value="Lumazine/riboflavin synthase"/>
    <property type="match status" value="1"/>
</dbReference>
<name>A0A0B7NRL5_PROFF</name>
<feature type="binding site" evidence="7">
    <location>
        <begin position="80"/>
        <end position="82"/>
    </location>
    <ligand>
        <name>5-amino-6-(D-ribitylamino)uracil</name>
        <dbReference type="ChEBI" id="CHEBI:15934"/>
    </ligand>
</feature>
<dbReference type="EC" id="2.5.1.78" evidence="3 7"/>
<comment type="similarity">
    <text evidence="2 7">Belongs to the DMRL synthase family.</text>
</comment>
<evidence type="ECO:0000256" key="6">
    <source>
        <dbReference type="ARBA" id="ARBA00048785"/>
    </source>
</evidence>
<evidence type="ECO:0000256" key="7">
    <source>
        <dbReference type="HAMAP-Rule" id="MF_00178"/>
    </source>
</evidence>
<gene>
    <name evidence="7 8" type="primary">ribH</name>
    <name evidence="8" type="ORF">PFCIRM138_07890</name>
</gene>
<evidence type="ECO:0000256" key="1">
    <source>
        <dbReference type="ARBA" id="ARBA00004917"/>
    </source>
</evidence>
<evidence type="ECO:0000256" key="2">
    <source>
        <dbReference type="ARBA" id="ARBA00007424"/>
    </source>
</evidence>
<proteinExistence type="inferred from homology"/>
<evidence type="ECO:0000313" key="8">
    <source>
        <dbReference type="EMBL" id="CEP26500.1"/>
    </source>
</evidence>
<dbReference type="InterPro" id="IPR036467">
    <property type="entry name" value="LS/RS_sf"/>
</dbReference>
<dbReference type="CDD" id="cd09209">
    <property type="entry name" value="Lumazine_synthase-I"/>
    <property type="match status" value="1"/>
</dbReference>
<evidence type="ECO:0000256" key="3">
    <source>
        <dbReference type="ARBA" id="ARBA00012664"/>
    </source>
</evidence>
<dbReference type="PANTHER" id="PTHR21058">
    <property type="entry name" value="6,7-DIMETHYL-8-RIBITYLLUMAZINE SYNTHASE DMRL SYNTHASE LUMAZINE SYNTHASE"/>
    <property type="match status" value="1"/>
</dbReference>
<organism evidence="8">
    <name type="scientific">Propionibacterium freudenreichii subsp. freudenreichii</name>
    <dbReference type="NCBI Taxonomy" id="66712"/>
    <lineage>
        <taxon>Bacteria</taxon>
        <taxon>Bacillati</taxon>
        <taxon>Actinomycetota</taxon>
        <taxon>Actinomycetes</taxon>
        <taxon>Propionibacteriales</taxon>
        <taxon>Propionibacteriaceae</taxon>
        <taxon>Propionibacterium</taxon>
    </lineage>
</organism>
<protein>
    <recommendedName>
        <fullName evidence="3 7">6,7-dimethyl-8-ribityllumazine synthase</fullName>
        <shortName evidence="7">DMRL synthase</shortName>
        <shortName evidence="7">LS</shortName>
        <shortName evidence="7">Lumazine synthase</shortName>
        <ecNumber evidence="3 7">2.5.1.78</ecNumber>
    </recommendedName>
</protein>
<reference evidence="8" key="1">
    <citation type="submission" date="2014-08" db="EMBL/GenBank/DDBJ databases">
        <authorList>
            <person name="Falentin Helene"/>
        </authorList>
    </citation>
    <scope>NUCLEOTIDE SEQUENCE</scope>
</reference>
<accession>A0A0B7NRL5</accession>
<dbReference type="GO" id="GO:0009231">
    <property type="term" value="P:riboflavin biosynthetic process"/>
    <property type="evidence" value="ECO:0007669"/>
    <property type="project" value="UniProtKB-UniRule"/>
</dbReference>
<evidence type="ECO:0000256" key="4">
    <source>
        <dbReference type="ARBA" id="ARBA00022619"/>
    </source>
</evidence>
<sequence length="155" mass="15259">MSGVGAPALSVDGSGMRIVVVAASWHTTVMEGLLGGALHALAAAGVADPQVVRVPGSFELPVAAMKAASAGADAVVALGVVIRGGTPHFDYVCQAATSGLTEVALQTRVPVGFGVLTCDDEAQALARAGLPGSTEDKGAQAAEAAIATVLALREL</sequence>
<feature type="binding site" evidence="7">
    <location>
        <begin position="85"/>
        <end position="86"/>
    </location>
    <ligand>
        <name>(2S)-2-hydroxy-3-oxobutyl phosphate</name>
        <dbReference type="ChEBI" id="CHEBI:58830"/>
    </ligand>
</feature>
<feature type="binding site" evidence="7">
    <location>
        <position position="113"/>
    </location>
    <ligand>
        <name>5-amino-6-(D-ribitylamino)uracil</name>
        <dbReference type="ChEBI" id="CHEBI:15934"/>
    </ligand>
</feature>
<comment type="catalytic activity">
    <reaction evidence="6 7">
        <text>(2S)-2-hydroxy-3-oxobutyl phosphate + 5-amino-6-(D-ribitylamino)uracil = 6,7-dimethyl-8-(1-D-ribityl)lumazine + phosphate + 2 H2O + H(+)</text>
        <dbReference type="Rhea" id="RHEA:26152"/>
        <dbReference type="ChEBI" id="CHEBI:15377"/>
        <dbReference type="ChEBI" id="CHEBI:15378"/>
        <dbReference type="ChEBI" id="CHEBI:15934"/>
        <dbReference type="ChEBI" id="CHEBI:43474"/>
        <dbReference type="ChEBI" id="CHEBI:58201"/>
        <dbReference type="ChEBI" id="CHEBI:58830"/>
        <dbReference type="EC" id="2.5.1.78"/>
    </reaction>
</comment>
<evidence type="ECO:0000256" key="5">
    <source>
        <dbReference type="ARBA" id="ARBA00022679"/>
    </source>
</evidence>
<feature type="binding site" evidence="7">
    <location>
        <begin position="57"/>
        <end position="59"/>
    </location>
    <ligand>
        <name>5-amino-6-(D-ribitylamino)uracil</name>
        <dbReference type="ChEBI" id="CHEBI:15934"/>
    </ligand>
</feature>
<dbReference type="PANTHER" id="PTHR21058:SF0">
    <property type="entry name" value="6,7-DIMETHYL-8-RIBITYLLUMAZINE SYNTHASE"/>
    <property type="match status" value="1"/>
</dbReference>
<feature type="active site" description="Proton donor" evidence="7">
    <location>
        <position position="88"/>
    </location>
</feature>
<dbReference type="InterPro" id="IPR034964">
    <property type="entry name" value="LS"/>
</dbReference>
<comment type="function">
    <text evidence="7">Catalyzes the formation of 6,7-dimethyl-8-ribityllumazine by condensation of 5-amino-6-(D-ribitylamino)uracil with 3,4-dihydroxy-2-butanone 4-phosphate. This is the penultimate step in the biosynthesis of riboflavin.</text>
</comment>
<dbReference type="GO" id="GO:0000906">
    <property type="term" value="F:6,7-dimethyl-8-ribityllumazine synthase activity"/>
    <property type="evidence" value="ECO:0007669"/>
    <property type="project" value="UniProtKB-UniRule"/>
</dbReference>
<dbReference type="Pfam" id="PF00885">
    <property type="entry name" value="DMRL_synthase"/>
    <property type="match status" value="1"/>
</dbReference>
<dbReference type="GO" id="GO:0005829">
    <property type="term" value="C:cytosol"/>
    <property type="evidence" value="ECO:0007669"/>
    <property type="project" value="TreeGrafter"/>
</dbReference>
<dbReference type="SUPFAM" id="SSF52121">
    <property type="entry name" value="Lumazine synthase"/>
    <property type="match status" value="1"/>
</dbReference>
<feature type="binding site" evidence="7">
    <location>
        <position position="25"/>
    </location>
    <ligand>
        <name>5-amino-6-(D-ribitylamino)uracil</name>
        <dbReference type="ChEBI" id="CHEBI:15934"/>
    </ligand>
</feature>
<dbReference type="NCBIfam" id="TIGR00114">
    <property type="entry name" value="lumazine-synth"/>
    <property type="match status" value="1"/>
</dbReference>
<comment type="pathway">
    <text evidence="1 7">Cofactor biosynthesis; riboflavin biosynthesis; riboflavin from 2-hydroxy-3-oxobutyl phosphate and 5-amino-6-(D-ribitylamino)uracil: step 1/2.</text>
</comment>
<dbReference type="GO" id="GO:0009349">
    <property type="term" value="C:riboflavin synthase complex"/>
    <property type="evidence" value="ECO:0007669"/>
    <property type="project" value="UniProtKB-UniRule"/>
</dbReference>
<dbReference type="HAMAP" id="MF_00178">
    <property type="entry name" value="Lumazine_synth"/>
    <property type="match status" value="1"/>
</dbReference>
<keyword evidence="5 7" id="KW-0808">Transferase</keyword>
<feature type="binding site" evidence="7">
    <location>
        <position position="127"/>
    </location>
    <ligand>
        <name>(2S)-2-hydroxy-3-oxobutyl phosphate</name>
        <dbReference type="ChEBI" id="CHEBI:58830"/>
    </ligand>
</feature>
<dbReference type="UniPathway" id="UPA00275">
    <property type="reaction ID" value="UER00404"/>
</dbReference>
<dbReference type="EMBL" id="LM676413">
    <property type="protein sequence ID" value="CEP26500.1"/>
    <property type="molecule type" value="Genomic_DNA"/>
</dbReference>
<keyword evidence="4 7" id="KW-0686">Riboflavin biosynthesis</keyword>
<dbReference type="InterPro" id="IPR002180">
    <property type="entry name" value="LS/RS"/>
</dbReference>